<keyword evidence="2" id="KW-1015">Disulfide bond</keyword>
<feature type="region of interest" description="Disordered" evidence="4">
    <location>
        <begin position="38"/>
        <end position="61"/>
    </location>
</feature>
<organism evidence="7 8">
    <name type="scientific">Tegillarca granosa</name>
    <name type="common">Malaysian cockle</name>
    <name type="synonym">Anadara granosa</name>
    <dbReference type="NCBI Taxonomy" id="220873"/>
    <lineage>
        <taxon>Eukaryota</taxon>
        <taxon>Metazoa</taxon>
        <taxon>Spiralia</taxon>
        <taxon>Lophotrochozoa</taxon>
        <taxon>Mollusca</taxon>
        <taxon>Bivalvia</taxon>
        <taxon>Autobranchia</taxon>
        <taxon>Pteriomorphia</taxon>
        <taxon>Arcoida</taxon>
        <taxon>Arcoidea</taxon>
        <taxon>Arcidae</taxon>
        <taxon>Tegillarca</taxon>
    </lineage>
</organism>
<feature type="domain" description="Kazal-like" evidence="6">
    <location>
        <begin position="88"/>
        <end position="148"/>
    </location>
</feature>
<dbReference type="PROSITE" id="PS51465">
    <property type="entry name" value="KAZAL_2"/>
    <property type="match status" value="1"/>
</dbReference>
<reference evidence="7 8" key="1">
    <citation type="submission" date="2022-12" db="EMBL/GenBank/DDBJ databases">
        <title>Chromosome-level genome of Tegillarca granosa.</title>
        <authorList>
            <person name="Kim J."/>
        </authorList>
    </citation>
    <scope>NUCLEOTIDE SEQUENCE [LARGE SCALE GENOMIC DNA]</scope>
    <source>
        <strain evidence="7">Teg-2019</strain>
        <tissue evidence="7">Adductor muscle</tissue>
    </source>
</reference>
<keyword evidence="1 5" id="KW-0732">Signal</keyword>
<feature type="signal peptide" evidence="5">
    <location>
        <begin position="1"/>
        <end position="20"/>
    </location>
</feature>
<evidence type="ECO:0000259" key="6">
    <source>
        <dbReference type="PROSITE" id="PS51465"/>
    </source>
</evidence>
<evidence type="ECO:0000256" key="3">
    <source>
        <dbReference type="ARBA" id="ARBA00023180"/>
    </source>
</evidence>
<name>A0ABQ9FSW7_TEGGR</name>
<dbReference type="SUPFAM" id="SSF100895">
    <property type="entry name" value="Kazal-type serine protease inhibitors"/>
    <property type="match status" value="1"/>
</dbReference>
<proteinExistence type="predicted"/>
<keyword evidence="8" id="KW-1185">Reference proteome</keyword>
<dbReference type="InterPro" id="IPR002350">
    <property type="entry name" value="Kazal_dom"/>
</dbReference>
<dbReference type="Pfam" id="PF07648">
    <property type="entry name" value="Kazal_2"/>
    <property type="match status" value="1"/>
</dbReference>
<feature type="chain" id="PRO_5045362906" description="Kazal-like domain-containing protein" evidence="5">
    <location>
        <begin position="21"/>
        <end position="155"/>
    </location>
</feature>
<accession>A0ABQ9FSW7</accession>
<evidence type="ECO:0000256" key="4">
    <source>
        <dbReference type="SAM" id="MobiDB-lite"/>
    </source>
</evidence>
<protein>
    <recommendedName>
        <fullName evidence="6">Kazal-like domain-containing protein</fullName>
    </recommendedName>
</protein>
<dbReference type="Gene3D" id="3.30.60.30">
    <property type="match status" value="1"/>
</dbReference>
<dbReference type="SMART" id="SM00280">
    <property type="entry name" value="KAZAL"/>
    <property type="match status" value="1"/>
</dbReference>
<keyword evidence="3" id="KW-0325">Glycoprotein</keyword>
<evidence type="ECO:0000256" key="2">
    <source>
        <dbReference type="ARBA" id="ARBA00023157"/>
    </source>
</evidence>
<sequence length="155" mass="17599">MNRLLLVLLGICLVSMVSYAKKENDGQADLIEDVIEEGADDDDDDDENNDVQGANDRQIPAAQQNPCNKKKCNRGEECIIEGDEAKCICQRQCPSELDPRYKVCTTKNVTFESECHLDREKCLCRKKSKECTTRGKKPKLDYYGECIELQKCPKD</sequence>
<evidence type="ECO:0000313" key="8">
    <source>
        <dbReference type="Proteomes" id="UP001217089"/>
    </source>
</evidence>
<dbReference type="InterPro" id="IPR036058">
    <property type="entry name" value="Kazal_dom_sf"/>
</dbReference>
<comment type="caution">
    <text evidence="7">The sequence shown here is derived from an EMBL/GenBank/DDBJ whole genome shotgun (WGS) entry which is preliminary data.</text>
</comment>
<gene>
    <name evidence="7" type="ORF">KUTeg_004153</name>
</gene>
<dbReference type="EMBL" id="JARBDR010000214">
    <property type="protein sequence ID" value="KAJ8319062.1"/>
    <property type="molecule type" value="Genomic_DNA"/>
</dbReference>
<dbReference type="PANTHER" id="PTHR13866:SF14">
    <property type="entry name" value="BM-40"/>
    <property type="match status" value="1"/>
</dbReference>
<evidence type="ECO:0000256" key="1">
    <source>
        <dbReference type="ARBA" id="ARBA00022729"/>
    </source>
</evidence>
<dbReference type="Proteomes" id="UP001217089">
    <property type="component" value="Unassembled WGS sequence"/>
</dbReference>
<evidence type="ECO:0000313" key="7">
    <source>
        <dbReference type="EMBL" id="KAJ8319062.1"/>
    </source>
</evidence>
<feature type="compositionally biased region" description="Acidic residues" evidence="4">
    <location>
        <begin position="38"/>
        <end position="49"/>
    </location>
</feature>
<dbReference type="PANTHER" id="PTHR13866">
    <property type="entry name" value="SPARC OSTEONECTIN"/>
    <property type="match status" value="1"/>
</dbReference>
<evidence type="ECO:0000256" key="5">
    <source>
        <dbReference type="SAM" id="SignalP"/>
    </source>
</evidence>